<organism evidence="11">
    <name type="scientific">Salvia splendens</name>
    <name type="common">Scarlet sage</name>
    <dbReference type="NCBI Taxonomy" id="180675"/>
    <lineage>
        <taxon>Eukaryota</taxon>
        <taxon>Viridiplantae</taxon>
        <taxon>Streptophyta</taxon>
        <taxon>Embryophyta</taxon>
        <taxon>Tracheophyta</taxon>
        <taxon>Spermatophyta</taxon>
        <taxon>Magnoliopsida</taxon>
        <taxon>eudicotyledons</taxon>
        <taxon>Gunneridae</taxon>
        <taxon>Pentapetalae</taxon>
        <taxon>asterids</taxon>
        <taxon>lamiids</taxon>
        <taxon>Lamiales</taxon>
        <taxon>Lamiaceae</taxon>
        <taxon>Nepetoideae</taxon>
        <taxon>Mentheae</taxon>
        <taxon>Salviinae</taxon>
        <taxon>Salvia</taxon>
        <taxon>Salvia subgen. Calosphace</taxon>
        <taxon>core Calosphace</taxon>
    </lineage>
</organism>
<dbReference type="InterPro" id="IPR038896">
    <property type="entry name" value="RNF170"/>
</dbReference>
<evidence type="ECO:0000256" key="2">
    <source>
        <dbReference type="ARBA" id="ARBA00014068"/>
    </source>
</evidence>
<dbReference type="GO" id="GO:0008270">
    <property type="term" value="F:zinc ion binding"/>
    <property type="evidence" value="ECO:0007669"/>
    <property type="project" value="UniProtKB-KW"/>
</dbReference>
<dbReference type="EMBL" id="PNBA02000001">
    <property type="protein sequence ID" value="KAG6435257.1"/>
    <property type="molecule type" value="Genomic_DNA"/>
</dbReference>
<reference evidence="11" key="2">
    <citation type="submission" date="2020-08" db="EMBL/GenBank/DDBJ databases">
        <title>Plant Genome Project.</title>
        <authorList>
            <person name="Zhang R.-G."/>
        </authorList>
    </citation>
    <scope>NUCLEOTIDE SEQUENCE</scope>
    <source>
        <strain evidence="11">Huo1</strain>
        <tissue evidence="11">Leaf</tissue>
    </source>
</reference>
<keyword evidence="8" id="KW-0863">Zinc-finger</keyword>
<keyword evidence="5 9" id="KW-0472">Membrane</keyword>
<keyword evidence="3 9" id="KW-0812">Transmembrane</keyword>
<evidence type="ECO:0000256" key="5">
    <source>
        <dbReference type="ARBA" id="ARBA00023136"/>
    </source>
</evidence>
<dbReference type="InterPro" id="IPR010652">
    <property type="entry name" value="DUF1232"/>
</dbReference>
<gene>
    <name evidence="11" type="ORF">SASPL_100127</name>
</gene>
<evidence type="ECO:0000256" key="7">
    <source>
        <dbReference type="ARBA" id="ARBA00031107"/>
    </source>
</evidence>
<dbReference type="GO" id="GO:0012505">
    <property type="term" value="C:endomembrane system"/>
    <property type="evidence" value="ECO:0007669"/>
    <property type="project" value="UniProtKB-SubCell"/>
</dbReference>
<accession>A0A8X9AA05</accession>
<dbReference type="Pfam" id="PF06803">
    <property type="entry name" value="DUF1232"/>
    <property type="match status" value="1"/>
</dbReference>
<comment type="caution">
    <text evidence="11">The sequence shown here is derived from an EMBL/GenBank/DDBJ whole genome shotgun (WGS) entry which is preliminary data.</text>
</comment>
<comment type="subcellular location">
    <subcellularLocation>
        <location evidence="1">Endomembrane system</location>
        <topology evidence="1">Multi-pass membrane protein</topology>
    </subcellularLocation>
</comment>
<evidence type="ECO:0000256" key="3">
    <source>
        <dbReference type="ARBA" id="ARBA00022692"/>
    </source>
</evidence>
<evidence type="ECO:0000256" key="6">
    <source>
        <dbReference type="ARBA" id="ARBA00030110"/>
    </source>
</evidence>
<evidence type="ECO:0000256" key="1">
    <source>
        <dbReference type="ARBA" id="ARBA00004127"/>
    </source>
</evidence>
<reference evidence="11" key="1">
    <citation type="submission" date="2018-01" db="EMBL/GenBank/DDBJ databases">
        <authorList>
            <person name="Mao J.F."/>
        </authorList>
    </citation>
    <scope>NUCLEOTIDE SEQUENCE</scope>
    <source>
        <strain evidence="11">Huo1</strain>
        <tissue evidence="11">Leaf</tissue>
    </source>
</reference>
<keyword evidence="8" id="KW-0862">Zinc</keyword>
<dbReference type="Proteomes" id="UP000298416">
    <property type="component" value="Unassembled WGS sequence"/>
</dbReference>
<dbReference type="GO" id="GO:0061630">
    <property type="term" value="F:ubiquitin protein ligase activity"/>
    <property type="evidence" value="ECO:0007669"/>
    <property type="project" value="InterPro"/>
</dbReference>
<protein>
    <recommendedName>
        <fullName evidence="2">E3 ubiquitin-protein ligase RNF170</fullName>
    </recommendedName>
    <alternativeName>
        <fullName evidence="7">RING finger protein 170</fullName>
    </alternativeName>
    <alternativeName>
        <fullName evidence="6">RING-type E3 ubiquitin transferase RNF170</fullName>
    </alternativeName>
</protein>
<keyword evidence="4 9" id="KW-1133">Transmembrane helix</keyword>
<dbReference type="PANTHER" id="PTHR22894:SF5">
    <property type="entry name" value="RING-TYPE DOMAIN-CONTAINING PROTEIN"/>
    <property type="match status" value="1"/>
</dbReference>
<evidence type="ECO:0000256" key="4">
    <source>
        <dbReference type="ARBA" id="ARBA00022989"/>
    </source>
</evidence>
<keyword evidence="8" id="KW-0479">Metal-binding</keyword>
<evidence type="ECO:0000259" key="10">
    <source>
        <dbReference type="PROSITE" id="PS50089"/>
    </source>
</evidence>
<evidence type="ECO:0000256" key="8">
    <source>
        <dbReference type="PROSITE-ProRule" id="PRU00175"/>
    </source>
</evidence>
<sequence>MDGPPVNDECSICQQNFQISCQANCGHWFCVGTPPFSGRCILQVWDFGHALRPCKCPLCRREITLLVPSEAHRTADGAEILLRIEHYNRQFGAQPNSLMQHCRILKVHSESVADKFPFLQRMQDLPFLLRRLSRDIMDPQRALPLVERARVYLAVKLSFHRIHRDSFCRLALTFKLRTWDPTSRVIHLSLKVFMILSAMYVVSPVDIIPEALLGIIGLLDDLIVIFMCFLYVAALYRTVLVSRHGGA</sequence>
<feature type="transmembrane region" description="Helical" evidence="9">
    <location>
        <begin position="211"/>
        <end position="236"/>
    </location>
</feature>
<evidence type="ECO:0000313" key="11">
    <source>
        <dbReference type="EMBL" id="KAG6435257.1"/>
    </source>
</evidence>
<evidence type="ECO:0000256" key="9">
    <source>
        <dbReference type="SAM" id="Phobius"/>
    </source>
</evidence>
<feature type="domain" description="RING-type" evidence="10">
    <location>
        <begin position="10"/>
        <end position="60"/>
    </location>
</feature>
<proteinExistence type="predicted"/>
<feature type="transmembrane region" description="Helical" evidence="9">
    <location>
        <begin position="185"/>
        <end position="205"/>
    </location>
</feature>
<evidence type="ECO:0000313" key="12">
    <source>
        <dbReference type="Proteomes" id="UP000298416"/>
    </source>
</evidence>
<name>A0A8X9AA05_SALSN</name>
<dbReference type="Gene3D" id="3.30.40.10">
    <property type="entry name" value="Zinc/RING finger domain, C3HC4 (zinc finger)"/>
    <property type="match status" value="1"/>
</dbReference>
<dbReference type="PROSITE" id="PS50089">
    <property type="entry name" value="ZF_RING_2"/>
    <property type="match status" value="1"/>
</dbReference>
<dbReference type="SUPFAM" id="SSF57850">
    <property type="entry name" value="RING/U-box"/>
    <property type="match status" value="1"/>
</dbReference>
<dbReference type="AlphaFoldDB" id="A0A8X9AA05"/>
<dbReference type="InterPro" id="IPR013083">
    <property type="entry name" value="Znf_RING/FYVE/PHD"/>
</dbReference>
<dbReference type="InterPro" id="IPR001841">
    <property type="entry name" value="Znf_RING"/>
</dbReference>
<keyword evidence="12" id="KW-1185">Reference proteome</keyword>
<dbReference type="PANTHER" id="PTHR22894">
    <property type="entry name" value="RING-TYPE DOMAIN-CONTAINING PROTEIN"/>
    <property type="match status" value="1"/>
</dbReference>